<sequence>MYFLRSLYGIDLLTLVLFCISSLFNVFNNYFLSLIGSLFFIYGLLRIFSRNKYNRKKELNKFIYYLNKALSKFNLTIPSNLPTFDYDSLDYYIKIFKNKFYQWKHFKIVKCPNCSQKLRLPRKKGNIIVTCKRCLHKFDLRT</sequence>
<dbReference type="KEGG" id="cia:BEN51_06035"/>
<evidence type="ECO:0000256" key="1">
    <source>
        <dbReference type="SAM" id="Phobius"/>
    </source>
</evidence>
<protein>
    <recommendedName>
        <fullName evidence="4">Zn-finger containing protein</fullName>
    </recommendedName>
</protein>
<feature type="transmembrane region" description="Helical" evidence="1">
    <location>
        <begin position="7"/>
        <end position="24"/>
    </location>
</feature>
<keyword evidence="1" id="KW-0812">Transmembrane</keyword>
<dbReference type="RefSeq" id="WP_119865189.1">
    <property type="nucleotide sequence ID" value="NZ_CP016786.1"/>
</dbReference>
<keyword evidence="3" id="KW-1185">Reference proteome</keyword>
<dbReference type="OrthoDB" id="3174166at2"/>
<evidence type="ECO:0008006" key="4">
    <source>
        <dbReference type="Google" id="ProtNLM"/>
    </source>
</evidence>
<name>A0A343JBZ2_9CLOT</name>
<dbReference type="AlphaFoldDB" id="A0A343JBZ2"/>
<accession>A0A343JBZ2</accession>
<organism evidence="2 3">
    <name type="scientific">Clostridium isatidis</name>
    <dbReference type="NCBI Taxonomy" id="182773"/>
    <lineage>
        <taxon>Bacteria</taxon>
        <taxon>Bacillati</taxon>
        <taxon>Bacillota</taxon>
        <taxon>Clostridia</taxon>
        <taxon>Eubacteriales</taxon>
        <taxon>Clostridiaceae</taxon>
        <taxon>Clostridium</taxon>
    </lineage>
</organism>
<keyword evidence="1" id="KW-1133">Transmembrane helix</keyword>
<evidence type="ECO:0000313" key="3">
    <source>
        <dbReference type="Proteomes" id="UP000264883"/>
    </source>
</evidence>
<evidence type="ECO:0000313" key="2">
    <source>
        <dbReference type="EMBL" id="ASW43050.1"/>
    </source>
</evidence>
<keyword evidence="1" id="KW-0472">Membrane</keyword>
<reference evidence="2 3" key="1">
    <citation type="submission" date="2016-08" db="EMBL/GenBank/DDBJ databases">
        <title>Complete Genome Sequence Of The Indigo Reducing Clostridium isatidis DSM15098.</title>
        <authorList>
            <person name="Little G.T."/>
            <person name="Minton N.P."/>
        </authorList>
    </citation>
    <scope>NUCLEOTIDE SEQUENCE [LARGE SCALE GENOMIC DNA]</scope>
    <source>
        <strain evidence="2 3">DSM 15098</strain>
    </source>
</reference>
<dbReference type="EMBL" id="CP016786">
    <property type="protein sequence ID" value="ASW43050.1"/>
    <property type="molecule type" value="Genomic_DNA"/>
</dbReference>
<gene>
    <name evidence="2" type="ORF">BEN51_06035</name>
</gene>
<feature type="transmembrane region" description="Helical" evidence="1">
    <location>
        <begin position="30"/>
        <end position="48"/>
    </location>
</feature>
<dbReference type="Proteomes" id="UP000264883">
    <property type="component" value="Chromosome"/>
</dbReference>
<proteinExistence type="predicted"/>